<proteinExistence type="predicted"/>
<comment type="caution">
    <text evidence="1">The sequence shown here is derived from an EMBL/GenBank/DDBJ whole genome shotgun (WGS) entry which is preliminary data.</text>
</comment>
<evidence type="ECO:0000313" key="2">
    <source>
        <dbReference type="EMBL" id="KAF7164499.1"/>
    </source>
</evidence>
<dbReference type="Proteomes" id="UP000630445">
    <property type="component" value="Unassembled WGS sequence"/>
</dbReference>
<dbReference type="OrthoDB" id="5207033at2759"/>
<name>A0A8H6UJS7_9EURO</name>
<accession>A0A8H6UJS7</accession>
<dbReference type="EMBL" id="JACBAF010002188">
    <property type="protein sequence ID" value="KAF7164499.1"/>
    <property type="molecule type" value="Genomic_DNA"/>
</dbReference>
<keyword evidence="3" id="KW-1185">Reference proteome</keyword>
<gene>
    <name evidence="1" type="ORF">CNMCM5793_006253</name>
    <name evidence="2" type="ORF">CNMCM6106_001017</name>
</gene>
<evidence type="ECO:0000313" key="1">
    <source>
        <dbReference type="EMBL" id="KAF7136784.1"/>
    </source>
</evidence>
<evidence type="ECO:0000313" key="3">
    <source>
        <dbReference type="Proteomes" id="UP000630445"/>
    </source>
</evidence>
<dbReference type="EMBL" id="JACBAD010001722">
    <property type="protein sequence ID" value="KAF7136784.1"/>
    <property type="molecule type" value="Genomic_DNA"/>
</dbReference>
<organism evidence="1 3">
    <name type="scientific">Aspergillus hiratsukae</name>
    <dbReference type="NCBI Taxonomy" id="1194566"/>
    <lineage>
        <taxon>Eukaryota</taxon>
        <taxon>Fungi</taxon>
        <taxon>Dikarya</taxon>
        <taxon>Ascomycota</taxon>
        <taxon>Pezizomycotina</taxon>
        <taxon>Eurotiomycetes</taxon>
        <taxon>Eurotiomycetidae</taxon>
        <taxon>Eurotiales</taxon>
        <taxon>Aspergillaceae</taxon>
        <taxon>Aspergillus</taxon>
        <taxon>Aspergillus subgen. Fumigati</taxon>
    </lineage>
</organism>
<sequence length="209" mass="24427">MDYVNEKMDIVTVVEESDENTWTSRQANAANLWQELENYENQPSSTVLLHANYTEKSIKSSPVLNREDPDVFFPPDFFPVIKADLNGTFFCDYDIDDEGEVTKHVSWTCFKIKHVVEPGVYDWIQTAVFVQWHPQEDRQLVFFLNLPSIVKKYLAEHRPSPNQRANPYIWHTLFAQGVVKEYDKSIWSLRDLVRNIEKVSQPIYPASVL</sequence>
<dbReference type="Proteomes" id="UP000662466">
    <property type="component" value="Unassembled WGS sequence"/>
</dbReference>
<reference evidence="1" key="1">
    <citation type="submission" date="2020-06" db="EMBL/GenBank/DDBJ databases">
        <title>Draft genome sequences of strains closely related to Aspergillus parafelis and Aspergillus hiratsukae.</title>
        <authorList>
            <person name="Dos Santos R.A.C."/>
            <person name="Rivero-Menendez O."/>
            <person name="Steenwyk J.L."/>
            <person name="Mead M.E."/>
            <person name="Goldman G.H."/>
            <person name="Alastruey-Izquierdo A."/>
            <person name="Rokas A."/>
        </authorList>
    </citation>
    <scope>NUCLEOTIDE SEQUENCE</scope>
    <source>
        <strain evidence="1">CNM-CM5793</strain>
        <strain evidence="2">CNM-CM6106</strain>
    </source>
</reference>
<dbReference type="AlphaFoldDB" id="A0A8H6UJS7"/>
<protein>
    <submittedName>
        <fullName evidence="1">Uncharacterized protein</fullName>
    </submittedName>
</protein>